<evidence type="ECO:0000313" key="3">
    <source>
        <dbReference type="Proteomes" id="UP001368654"/>
    </source>
</evidence>
<evidence type="ECO:0000256" key="1">
    <source>
        <dbReference type="SAM" id="Phobius"/>
    </source>
</evidence>
<feature type="transmembrane region" description="Helical" evidence="1">
    <location>
        <begin position="6"/>
        <end position="28"/>
    </location>
</feature>
<dbReference type="Proteomes" id="UP001368654">
    <property type="component" value="Unassembled WGS sequence"/>
</dbReference>
<accession>A0ABU8LS59</accession>
<feature type="transmembrane region" description="Helical" evidence="1">
    <location>
        <begin position="150"/>
        <end position="178"/>
    </location>
</feature>
<keyword evidence="1" id="KW-0812">Transmembrane</keyword>
<comment type="caution">
    <text evidence="2">The sequence shown here is derived from an EMBL/GenBank/DDBJ whole genome shotgun (WGS) entry which is preliminary data.</text>
</comment>
<dbReference type="Pfam" id="PF11139">
    <property type="entry name" value="SfLAP"/>
    <property type="match status" value="1"/>
</dbReference>
<evidence type="ECO:0000313" key="2">
    <source>
        <dbReference type="EMBL" id="MEJ1154480.1"/>
    </source>
</evidence>
<organism evidence="2 3">
    <name type="scientific">Microbacterium marmarense</name>
    <dbReference type="NCBI Taxonomy" id="3122051"/>
    <lineage>
        <taxon>Bacteria</taxon>
        <taxon>Bacillati</taxon>
        <taxon>Actinomycetota</taxon>
        <taxon>Actinomycetes</taxon>
        <taxon>Micrococcales</taxon>
        <taxon>Microbacteriaceae</taxon>
        <taxon>Microbacterium</taxon>
    </lineage>
</organism>
<dbReference type="EMBL" id="JBBDGL010000001">
    <property type="protein sequence ID" value="MEJ1154480.1"/>
    <property type="molecule type" value="Genomic_DNA"/>
</dbReference>
<dbReference type="InterPro" id="IPR021315">
    <property type="entry name" value="Gap/Sap"/>
</dbReference>
<gene>
    <name evidence="2" type="ORF">WDU96_02565</name>
</gene>
<reference evidence="2 3" key="1">
    <citation type="submission" date="2024-02" db="EMBL/GenBank/DDBJ databases">
        <authorList>
            <person name="Saticioglu I.B."/>
        </authorList>
    </citation>
    <scope>NUCLEOTIDE SEQUENCE [LARGE SCALE GENOMIC DNA]</scope>
    <source>
        <strain evidence="2 3">Mu-86</strain>
    </source>
</reference>
<keyword evidence="3" id="KW-1185">Reference proteome</keyword>
<feature type="transmembrane region" description="Helical" evidence="1">
    <location>
        <begin position="71"/>
        <end position="92"/>
    </location>
</feature>
<keyword evidence="1" id="KW-0472">Membrane</keyword>
<keyword evidence="1" id="KW-1133">Transmembrane helix</keyword>
<name>A0ABU8LS59_9MICO</name>
<feature type="transmembrane region" description="Helical" evidence="1">
    <location>
        <begin position="40"/>
        <end position="59"/>
    </location>
</feature>
<sequence length="223" mass="23506">MLHVLADLLTLGVAVAISPIAMVAVILMATSGKGRTNGTAFMLGSYLFCIVFVGSLVVIGRSAGADDEESATHLLIDAVEVALGAFLVVMAVRQWQRRSHTGTPQWMNAIDGMTVWKAFIVGILISGPLSPKDLPLLFAASGRISQAELVVHEVVAVVLIFGVIGVMAITIPWLISVIAPSQVEMRLSGLRDWLIGNHAVIMTVLFLILGAKLIGAGVADLVS</sequence>
<feature type="transmembrane region" description="Helical" evidence="1">
    <location>
        <begin position="113"/>
        <end position="130"/>
    </location>
</feature>
<protein>
    <submittedName>
        <fullName evidence="2">GAP family protein</fullName>
    </submittedName>
</protein>
<proteinExistence type="predicted"/>
<dbReference type="RefSeq" id="WP_337336917.1">
    <property type="nucleotide sequence ID" value="NZ_JBBDGL010000001.1"/>
</dbReference>
<feature type="transmembrane region" description="Helical" evidence="1">
    <location>
        <begin position="199"/>
        <end position="219"/>
    </location>
</feature>